<dbReference type="AlphaFoldDB" id="A0A7X2L3C5"/>
<evidence type="ECO:0000313" key="8">
    <source>
        <dbReference type="EMBL" id="MRN55762.1"/>
    </source>
</evidence>
<dbReference type="PANTHER" id="PTHR30068">
    <property type="entry name" value="URONATE ISOMERASE"/>
    <property type="match status" value="1"/>
</dbReference>
<dbReference type="PANTHER" id="PTHR30068:SF4">
    <property type="entry name" value="URONATE ISOMERASE"/>
    <property type="match status" value="1"/>
</dbReference>
<dbReference type="GO" id="GO:0019698">
    <property type="term" value="P:D-galacturonate catabolic process"/>
    <property type="evidence" value="ECO:0007669"/>
    <property type="project" value="TreeGrafter"/>
</dbReference>
<dbReference type="NCBIfam" id="NF002794">
    <property type="entry name" value="PRK02925.1"/>
    <property type="match status" value="1"/>
</dbReference>
<dbReference type="EMBL" id="WJXB01000010">
    <property type="protein sequence ID" value="MRN55762.1"/>
    <property type="molecule type" value="Genomic_DNA"/>
</dbReference>
<gene>
    <name evidence="7 8" type="primary">uxaC</name>
    <name evidence="8" type="ORF">GJB61_22525</name>
</gene>
<reference evidence="8 9" key="1">
    <citation type="submission" date="2019-11" db="EMBL/GenBank/DDBJ databases">
        <title>Paenibacillus monticola sp. nov., a novel PGPR strain isolated from mountain sample in China.</title>
        <authorList>
            <person name="Zhao Q."/>
            <person name="Li H.-P."/>
            <person name="Zhang J.-L."/>
        </authorList>
    </citation>
    <scope>NUCLEOTIDE SEQUENCE [LARGE SCALE GENOMIC DNA]</scope>
    <source>
        <strain evidence="8 9">LC-T2</strain>
    </source>
</reference>
<proteinExistence type="inferred from homology"/>
<sequence>MEFIGNDFILNNKTAKKLYHEFAEPQPIIDYHCHLDPKEIAENKPFATITDLWLAGDHYKWRAMRANGVPEEKITGNASPDEKFKAWAETVESCVGNPLYHWTHLELKKYFGINEVLNGSNWEKVWNQCNEMLKQPQFTPRGLIEQSNVEVICTTDAPCDTLEYHEAISKVADFSTKVLPTFRPDEALDPSAEVLVNFVTKLQKCTSQKVENFNSFLSALDERVEYFHQRGGRLSDHGLMKIEYSVSSEVEQEAMFQKKMSGIALSTEEEVKFTTAVILSLASSYKKRNWTMQVHFGAIRSNNTAMYRKIGANTGYDSIYDQPNIAENLNQLLNAMEENDALPKTILYNLNPGVNDIVASAIGNFQKSGSVKSSIQFGSGWWFSDTKRGMIRQLTTLADQGLLMNFVGMLTDSRSFISYTRHEYFRRILCNLVGQWVEDGEIPDDQELLKKLIENISYNNAKSFFKF</sequence>
<keyword evidence="9" id="KW-1185">Reference proteome</keyword>
<dbReference type="GO" id="GO:0008880">
    <property type="term" value="F:glucuronate isomerase activity"/>
    <property type="evidence" value="ECO:0007669"/>
    <property type="project" value="UniProtKB-UniRule"/>
</dbReference>
<comment type="catalytic activity">
    <reaction evidence="1 7">
        <text>D-glucuronate = D-fructuronate</text>
        <dbReference type="Rhea" id="RHEA:13049"/>
        <dbReference type="ChEBI" id="CHEBI:58720"/>
        <dbReference type="ChEBI" id="CHEBI:59863"/>
        <dbReference type="EC" id="5.3.1.12"/>
    </reaction>
</comment>
<evidence type="ECO:0000313" key="9">
    <source>
        <dbReference type="Proteomes" id="UP000463051"/>
    </source>
</evidence>
<evidence type="ECO:0000256" key="3">
    <source>
        <dbReference type="ARBA" id="ARBA00008397"/>
    </source>
</evidence>
<dbReference type="InterPro" id="IPR003766">
    <property type="entry name" value="Uronate_isomerase"/>
</dbReference>
<dbReference type="InterPro" id="IPR032466">
    <property type="entry name" value="Metal_Hydrolase"/>
</dbReference>
<dbReference type="Pfam" id="PF02614">
    <property type="entry name" value="UxaC"/>
    <property type="match status" value="1"/>
</dbReference>
<comment type="caution">
    <text evidence="8">The sequence shown here is derived from an EMBL/GenBank/DDBJ whole genome shotgun (WGS) entry which is preliminary data.</text>
</comment>
<dbReference type="HAMAP" id="MF_00675">
    <property type="entry name" value="UxaC"/>
    <property type="match status" value="1"/>
</dbReference>
<protein>
    <recommendedName>
        <fullName evidence="5 7">Uronate isomerase</fullName>
        <ecNumber evidence="4 7">5.3.1.12</ecNumber>
    </recommendedName>
    <alternativeName>
        <fullName evidence="7">Glucuronate isomerase</fullName>
    </alternativeName>
    <alternativeName>
        <fullName evidence="7">Uronic isomerase</fullName>
    </alternativeName>
</protein>
<dbReference type="Proteomes" id="UP000463051">
    <property type="component" value="Unassembled WGS sequence"/>
</dbReference>
<evidence type="ECO:0000256" key="5">
    <source>
        <dbReference type="ARBA" id="ARBA00020555"/>
    </source>
</evidence>
<evidence type="ECO:0000256" key="6">
    <source>
        <dbReference type="ARBA" id="ARBA00023235"/>
    </source>
</evidence>
<accession>A0A7X2L3C5</accession>
<dbReference type="GO" id="GO:0042840">
    <property type="term" value="P:D-glucuronate catabolic process"/>
    <property type="evidence" value="ECO:0007669"/>
    <property type="project" value="TreeGrafter"/>
</dbReference>
<evidence type="ECO:0000256" key="1">
    <source>
        <dbReference type="ARBA" id="ARBA00001165"/>
    </source>
</evidence>
<dbReference type="SUPFAM" id="SSF51556">
    <property type="entry name" value="Metallo-dependent hydrolases"/>
    <property type="match status" value="1"/>
</dbReference>
<dbReference type="EC" id="5.3.1.12" evidence="4 7"/>
<dbReference type="UniPathway" id="UPA00246"/>
<evidence type="ECO:0000256" key="2">
    <source>
        <dbReference type="ARBA" id="ARBA00004892"/>
    </source>
</evidence>
<dbReference type="Gene3D" id="1.10.2020.10">
    <property type="entry name" value="uronate isomerase, domain 2, chain A"/>
    <property type="match status" value="1"/>
</dbReference>
<organism evidence="8 9">
    <name type="scientific">Paenibacillus monticola</name>
    <dbReference type="NCBI Taxonomy" id="2666075"/>
    <lineage>
        <taxon>Bacteria</taxon>
        <taxon>Bacillati</taxon>
        <taxon>Bacillota</taxon>
        <taxon>Bacilli</taxon>
        <taxon>Bacillales</taxon>
        <taxon>Paenibacillaceae</taxon>
        <taxon>Paenibacillus</taxon>
    </lineage>
</organism>
<evidence type="ECO:0000256" key="7">
    <source>
        <dbReference type="HAMAP-Rule" id="MF_00675"/>
    </source>
</evidence>
<name>A0A7X2L3C5_9BACL</name>
<dbReference type="Gene3D" id="3.20.20.140">
    <property type="entry name" value="Metal-dependent hydrolases"/>
    <property type="match status" value="1"/>
</dbReference>
<dbReference type="RefSeq" id="WP_154121257.1">
    <property type="nucleotide sequence ID" value="NZ_WJXB01000010.1"/>
</dbReference>
<evidence type="ECO:0000256" key="4">
    <source>
        <dbReference type="ARBA" id="ARBA00012546"/>
    </source>
</evidence>
<comment type="pathway">
    <text evidence="2 7">Carbohydrate metabolism; pentose and glucuronate interconversion.</text>
</comment>
<keyword evidence="6 7" id="KW-0413">Isomerase</keyword>
<comment type="catalytic activity">
    <reaction evidence="7">
        <text>aldehydo-D-galacturonate = keto-D-tagaturonate</text>
        <dbReference type="Rhea" id="RHEA:27702"/>
        <dbReference type="ChEBI" id="CHEBI:12952"/>
        <dbReference type="ChEBI" id="CHEBI:17886"/>
    </reaction>
</comment>
<comment type="similarity">
    <text evidence="3 7">Belongs to the metallo-dependent hydrolases superfamily. Uronate isomerase family.</text>
</comment>